<accession>A0A8J8T108</accession>
<dbReference type="PANTHER" id="PTHR16216">
    <property type="entry name" value="DYNEIN ASSEMBLY FACTOR 5, AXONEMAL"/>
    <property type="match status" value="1"/>
</dbReference>
<dbReference type="Proteomes" id="UP000785679">
    <property type="component" value="Unassembled WGS sequence"/>
</dbReference>
<name>A0A8J8T108_HALGN</name>
<keyword evidence="3" id="KW-1185">Reference proteome</keyword>
<comment type="caution">
    <text evidence="2">The sequence shown here is derived from an EMBL/GenBank/DDBJ whole genome shotgun (WGS) entry which is preliminary data.</text>
</comment>
<sequence>MVESVSASEAYQEFEKRNNRFLNMLVDNDRNLRRQGLEGIRKSLNEEKDPKIVEFFYRERLAKRLVLILEDQIEKNRELAIDIIQKMTERVGLKEESQILLPAIAARMNNTPFPEQSEETRLLLLELLGVCLSSDKYQFLPKLSEICNMISKAATDANPEMKQKSAKFAAELCRELKDKVGPYMKNTVISLVKNLHHQHSKVRKSTLLGLQDVLSCRGAEAFIEDALPQLKYAQNDRSQDVRLTFYDSVMRHWLCNVEIHSLRKFEHHFVLYLLNGLADEIADIARVSNELLEEHGRTMREALIQLGEEGGAGEGHMSVDEGAGASH</sequence>
<gene>
    <name evidence="2" type="ORF">FGO68_gene9133</name>
</gene>
<protein>
    <recommendedName>
        <fullName evidence="1">Dynein axonemal assembly factor 5 TPR repeats domain-containing protein</fullName>
    </recommendedName>
</protein>
<dbReference type="EMBL" id="RRYP01011668">
    <property type="protein sequence ID" value="TNV77586.1"/>
    <property type="molecule type" value="Genomic_DNA"/>
</dbReference>
<dbReference type="InterPro" id="IPR011989">
    <property type="entry name" value="ARM-like"/>
</dbReference>
<dbReference type="InterPro" id="IPR052623">
    <property type="entry name" value="DAAF5"/>
</dbReference>
<evidence type="ECO:0000313" key="3">
    <source>
        <dbReference type="Proteomes" id="UP000785679"/>
    </source>
</evidence>
<organism evidence="2 3">
    <name type="scientific">Halteria grandinella</name>
    <dbReference type="NCBI Taxonomy" id="5974"/>
    <lineage>
        <taxon>Eukaryota</taxon>
        <taxon>Sar</taxon>
        <taxon>Alveolata</taxon>
        <taxon>Ciliophora</taxon>
        <taxon>Intramacronucleata</taxon>
        <taxon>Spirotrichea</taxon>
        <taxon>Stichotrichia</taxon>
        <taxon>Sporadotrichida</taxon>
        <taxon>Halteriidae</taxon>
        <taxon>Halteria</taxon>
    </lineage>
</organism>
<reference evidence="2" key="1">
    <citation type="submission" date="2019-06" db="EMBL/GenBank/DDBJ databases">
        <authorList>
            <person name="Zheng W."/>
        </authorList>
    </citation>
    <scope>NUCLEOTIDE SEQUENCE</scope>
    <source>
        <strain evidence="2">QDHG01</strain>
    </source>
</reference>
<dbReference type="InterPro" id="IPR016024">
    <property type="entry name" value="ARM-type_fold"/>
</dbReference>
<proteinExistence type="predicted"/>
<dbReference type="SUPFAM" id="SSF48371">
    <property type="entry name" value="ARM repeat"/>
    <property type="match status" value="1"/>
</dbReference>
<dbReference type="OrthoDB" id="413572at2759"/>
<evidence type="ECO:0000313" key="2">
    <source>
        <dbReference type="EMBL" id="TNV77586.1"/>
    </source>
</evidence>
<dbReference type="PANTHER" id="PTHR16216:SF2">
    <property type="entry name" value="DYNEIN AXONEMAL ASSEMBLY FACTOR 5"/>
    <property type="match status" value="1"/>
</dbReference>
<feature type="domain" description="Dynein axonemal assembly factor 5 TPR repeats" evidence="1">
    <location>
        <begin position="25"/>
        <end position="298"/>
    </location>
</feature>
<dbReference type="Gene3D" id="1.25.10.10">
    <property type="entry name" value="Leucine-rich Repeat Variant"/>
    <property type="match status" value="1"/>
</dbReference>
<dbReference type="InterPro" id="IPR057978">
    <property type="entry name" value="TPR_DAAF5"/>
</dbReference>
<dbReference type="AlphaFoldDB" id="A0A8J8T108"/>
<evidence type="ECO:0000259" key="1">
    <source>
        <dbReference type="Pfam" id="PF25757"/>
    </source>
</evidence>
<dbReference type="Pfam" id="PF25757">
    <property type="entry name" value="TPR_DNAAF5"/>
    <property type="match status" value="1"/>
</dbReference>